<organism evidence="1 2">
    <name type="scientific">Sphingobacterium daejeonense</name>
    <dbReference type="NCBI Taxonomy" id="371142"/>
    <lineage>
        <taxon>Bacteria</taxon>
        <taxon>Pseudomonadati</taxon>
        <taxon>Bacteroidota</taxon>
        <taxon>Sphingobacteriia</taxon>
        <taxon>Sphingobacteriales</taxon>
        <taxon>Sphingobacteriaceae</taxon>
        <taxon>Sphingobacterium</taxon>
    </lineage>
</organism>
<evidence type="ECO:0000313" key="2">
    <source>
        <dbReference type="Proteomes" id="UP001597205"/>
    </source>
</evidence>
<accession>A0ABW3RM87</accession>
<sequence>MTEDFVNKVEASGILTIDLLDFKPKESSVGLDIADFLHLGLMLKEKEFKEKIIAFDWKAFSGKSVAIFCSSDAIVPSWAYMQLANSLTGIASHLDYCDVECLDLKIWQENIQNADLSQYQGEKVVVRAHQSIHPSLYILITQQLKGVVKTIMYGEAGLPKVITKN</sequence>
<dbReference type="RefSeq" id="WP_380896914.1">
    <property type="nucleotide sequence ID" value="NZ_JBHTKY010000017.1"/>
</dbReference>
<dbReference type="EMBL" id="JBHTKY010000017">
    <property type="protein sequence ID" value="MFD1166335.1"/>
    <property type="molecule type" value="Genomic_DNA"/>
</dbReference>
<comment type="caution">
    <text evidence="1">The sequence shown here is derived from an EMBL/GenBank/DDBJ whole genome shotgun (WGS) entry which is preliminary data.</text>
</comment>
<protein>
    <submittedName>
        <fullName evidence="1">DUF2480 family protein</fullName>
    </submittedName>
</protein>
<dbReference type="Pfam" id="PF10652">
    <property type="entry name" value="DUF2480"/>
    <property type="match status" value="1"/>
</dbReference>
<dbReference type="Proteomes" id="UP001597205">
    <property type="component" value="Unassembled WGS sequence"/>
</dbReference>
<gene>
    <name evidence="1" type="ORF">ACFQ2C_12025</name>
</gene>
<reference evidence="2" key="1">
    <citation type="journal article" date="2019" name="Int. J. Syst. Evol. Microbiol.">
        <title>The Global Catalogue of Microorganisms (GCM) 10K type strain sequencing project: providing services to taxonomists for standard genome sequencing and annotation.</title>
        <authorList>
            <consortium name="The Broad Institute Genomics Platform"/>
            <consortium name="The Broad Institute Genome Sequencing Center for Infectious Disease"/>
            <person name="Wu L."/>
            <person name="Ma J."/>
        </authorList>
    </citation>
    <scope>NUCLEOTIDE SEQUENCE [LARGE SCALE GENOMIC DNA]</scope>
    <source>
        <strain evidence="2">CCUG 52468</strain>
    </source>
</reference>
<proteinExistence type="predicted"/>
<dbReference type="InterPro" id="IPR018914">
    <property type="entry name" value="DUF2480"/>
</dbReference>
<name>A0ABW3RM87_9SPHI</name>
<keyword evidence="2" id="KW-1185">Reference proteome</keyword>
<evidence type="ECO:0000313" key="1">
    <source>
        <dbReference type="EMBL" id="MFD1166335.1"/>
    </source>
</evidence>